<evidence type="ECO:0000313" key="3">
    <source>
        <dbReference type="Proteomes" id="UP000439903"/>
    </source>
</evidence>
<keyword evidence="1" id="KW-0175">Coiled coil</keyword>
<gene>
    <name evidence="2" type="ORF">F8M41_014679</name>
</gene>
<dbReference type="OrthoDB" id="2405597at2759"/>
<name>A0A8H4ARJ9_GIGMA</name>
<reference evidence="2 3" key="1">
    <citation type="journal article" date="2019" name="Environ. Microbiol.">
        <title>At the nexus of three kingdoms: the genome of the mycorrhizal fungus Gigaspora margarita provides insights into plant, endobacterial and fungal interactions.</title>
        <authorList>
            <person name="Venice F."/>
            <person name="Ghignone S."/>
            <person name="Salvioli di Fossalunga A."/>
            <person name="Amselem J."/>
            <person name="Novero M."/>
            <person name="Xianan X."/>
            <person name="Sedzielewska Toro K."/>
            <person name="Morin E."/>
            <person name="Lipzen A."/>
            <person name="Grigoriev I.V."/>
            <person name="Henrissat B."/>
            <person name="Martin F.M."/>
            <person name="Bonfante P."/>
        </authorList>
    </citation>
    <scope>NUCLEOTIDE SEQUENCE [LARGE SCALE GENOMIC DNA]</scope>
    <source>
        <strain evidence="2 3">BEG34</strain>
    </source>
</reference>
<evidence type="ECO:0000313" key="2">
    <source>
        <dbReference type="EMBL" id="KAF0525241.1"/>
    </source>
</evidence>
<dbReference type="PANTHER" id="PTHR34714:SF2">
    <property type="entry name" value="EGF-LIKE DOMAIN-CONTAINING PROTEIN"/>
    <property type="match status" value="1"/>
</dbReference>
<feature type="coiled-coil region" evidence="1">
    <location>
        <begin position="532"/>
        <end position="559"/>
    </location>
</feature>
<dbReference type="AlphaFoldDB" id="A0A8H4ARJ9"/>
<feature type="coiled-coil region" evidence="1">
    <location>
        <begin position="408"/>
        <end position="442"/>
    </location>
</feature>
<dbReference type="PANTHER" id="PTHR34714">
    <property type="entry name" value="EGF-LIKE DOMAIN-CONTAINING PROTEIN"/>
    <property type="match status" value="1"/>
</dbReference>
<organism evidence="2 3">
    <name type="scientific">Gigaspora margarita</name>
    <dbReference type="NCBI Taxonomy" id="4874"/>
    <lineage>
        <taxon>Eukaryota</taxon>
        <taxon>Fungi</taxon>
        <taxon>Fungi incertae sedis</taxon>
        <taxon>Mucoromycota</taxon>
        <taxon>Glomeromycotina</taxon>
        <taxon>Glomeromycetes</taxon>
        <taxon>Diversisporales</taxon>
        <taxon>Gigasporaceae</taxon>
        <taxon>Gigaspora</taxon>
    </lineage>
</organism>
<comment type="caution">
    <text evidence="2">The sequence shown here is derived from an EMBL/GenBank/DDBJ whole genome shotgun (WGS) entry which is preliminary data.</text>
</comment>
<sequence length="774" mass="91109">MYIQIFKVPLLKPELQLTDAEIINYDLIVDLNKLFSNPEIKPNARIFRIYGNIIQLSNDLTIPPLNGSGVILIAARRIEIKPGCQIIVNYKKTFRIVIYAKEMTSELEIIVKNQLNNNDSSKFVINESKDDKYIGKLLTIRDGKNPEYKDIYIYDNNILKNHSFLKILRYSLLIASVLFYDEPEITRSILSWIVRITREFEEAKELYYHGLTILTQFNTVDSRKKDKFQFIPPLDMNIYKNQIDMLMEFIKYYEEKYKQVLGDELKKEKLDISLADCSDLVEMYERLNDSKKKQYESAQALTKKIESELKEKQNKAKSAFDKLEDGIKGWLDEQRHEAQKKLVIAFIELSISVGKIVVQPGGIFSFVETIYKVTNSVQEALAGVDVEKIMELYEITTDADVKEKLGQITDLNNQVDKIQKINNELESKIKNADGLNNNTKEEHRKINYLDIEDLAKNLETVDRKGILLNTEWELTRRRMIKILEFPVKQNIEGTEKYLNSLENFFIFIDSYIKAKIEETESSEELLRTNLQEEMSKSKKERLEQMIKNYKSNLDSKNYDEIKFLLIENLIDTKFWLMIYLENYLGAYEYWSLSKSAIKLSVTKEFRDHQKDMKKISHELMDALEQFGCYPDSNWCSIEFKEKKYIEEFKHNRSVIIEIPLNCESLSDYAHLKLHAFRLYLEGVGSENDIISLHISNTGTLANRDKKNQEHYFRSEPIPTKEFKYKVHSPIEFDKSEKYILHDNKYYQNDKNIYFVPTPFCQWKLVLILILICLD</sequence>
<keyword evidence="3" id="KW-1185">Reference proteome</keyword>
<dbReference type="Proteomes" id="UP000439903">
    <property type="component" value="Unassembled WGS sequence"/>
</dbReference>
<evidence type="ECO:0000256" key="1">
    <source>
        <dbReference type="SAM" id="Coils"/>
    </source>
</evidence>
<feature type="coiled-coil region" evidence="1">
    <location>
        <begin position="281"/>
        <end position="322"/>
    </location>
</feature>
<proteinExistence type="predicted"/>
<accession>A0A8H4ARJ9</accession>
<protein>
    <submittedName>
        <fullName evidence="2">Uncharacterized protein</fullName>
    </submittedName>
</protein>
<dbReference type="EMBL" id="WTPW01000302">
    <property type="protein sequence ID" value="KAF0525241.1"/>
    <property type="molecule type" value="Genomic_DNA"/>
</dbReference>